<dbReference type="Pfam" id="PF04910">
    <property type="entry name" value="Tcf25"/>
    <property type="match status" value="1"/>
</dbReference>
<dbReference type="GO" id="GO:1990112">
    <property type="term" value="C:RQC complex"/>
    <property type="evidence" value="ECO:0007669"/>
    <property type="project" value="TreeGrafter"/>
</dbReference>
<feature type="compositionally biased region" description="Basic residues" evidence="1">
    <location>
        <begin position="87"/>
        <end position="96"/>
    </location>
</feature>
<evidence type="ECO:0000256" key="1">
    <source>
        <dbReference type="SAM" id="MobiDB-lite"/>
    </source>
</evidence>
<organism evidence="2">
    <name type="scientific">Guillardia theta</name>
    <name type="common">Cryptophyte</name>
    <name type="synonym">Cryptomonas phi</name>
    <dbReference type="NCBI Taxonomy" id="55529"/>
    <lineage>
        <taxon>Eukaryota</taxon>
        <taxon>Cryptophyceae</taxon>
        <taxon>Pyrenomonadales</taxon>
        <taxon>Geminigeraceae</taxon>
        <taxon>Guillardia</taxon>
    </lineage>
</organism>
<feature type="region of interest" description="Disordered" evidence="1">
    <location>
        <begin position="1"/>
        <end position="107"/>
    </location>
</feature>
<dbReference type="InterPro" id="IPR006994">
    <property type="entry name" value="TCF25/Rqc1"/>
</dbReference>
<proteinExistence type="predicted"/>
<dbReference type="EMBL" id="HBKN01022091">
    <property type="protein sequence ID" value="CAE2303591.1"/>
    <property type="molecule type" value="Transcribed_RNA"/>
</dbReference>
<protein>
    <recommendedName>
        <fullName evidence="3">Transcription factor 25</fullName>
    </recommendedName>
</protein>
<sequence length="638" mass="71925">MVKMSRRQIRRLEETMRRKDEEEDESDEDVHASKKGLLSFALLDAGEDEEQEDDERKEEQEEEQEEEKKQPEVKEEGDEGGEESSNKKKKKKKKGKTSQQEAQQDDESLDQLLLQSSQPLPAPSSSQLQGERLLDELLLLDLPCLNADREMKKLFGASALDQRPPPAMRRPGRQAATQRVAKRTSIVSFRKHWPSLARSGVSMRYAEGPGGGGARGAYFELAYDADYIKAQESFLAMAATHDPQNIADLLHEQPFHLDTLLQMSEISAQMGEQQSSSDFLERAVYVLEAAFHPSFLAGMSGGKSGEERTRMDFDEEKNQVLFHVLFRQMHLVGRRGCNRTALELAKMILALSPLHDPLGILLCIDYYALRSRMFRFVLVLHEFYKTVPSSHPQFHVATLPNFLYSSALATWSMQTAGVRDATPDHISNLLQVEDQTANTKLQEALACYPEVLILLLEKACVVTHSGPWASILQHPHFARARESETSNMQNIINIFVERNITLWKTTTALQWLQDNAQTLINRLNANDLKKKRDSRRPLPAGLYRHLLVNNFSDAITTIPREALEEGGGGGVVERGFAEAGQDPPGLNRLDATANPLLLFLQSMLPWNAAPLPANEDDADEMLARRLQAEMLEEDEDED</sequence>
<feature type="compositionally biased region" description="Acidic residues" evidence="1">
    <location>
        <begin position="45"/>
        <end position="65"/>
    </location>
</feature>
<dbReference type="AlphaFoldDB" id="A0A7S4NR72"/>
<reference evidence="2" key="1">
    <citation type="submission" date="2021-01" db="EMBL/GenBank/DDBJ databases">
        <authorList>
            <person name="Corre E."/>
            <person name="Pelletier E."/>
            <person name="Niang G."/>
            <person name="Scheremetjew M."/>
            <person name="Finn R."/>
            <person name="Kale V."/>
            <person name="Holt S."/>
            <person name="Cochrane G."/>
            <person name="Meng A."/>
            <person name="Brown T."/>
            <person name="Cohen L."/>
        </authorList>
    </citation>
    <scope>NUCLEOTIDE SEQUENCE</scope>
    <source>
        <strain evidence="2">CCMP 2712</strain>
    </source>
</reference>
<evidence type="ECO:0000313" key="2">
    <source>
        <dbReference type="EMBL" id="CAE2303591.1"/>
    </source>
</evidence>
<name>A0A7S4NR72_GUITH</name>
<gene>
    <name evidence="2" type="ORF">GTHE00462_LOCUS17321</name>
</gene>
<evidence type="ECO:0008006" key="3">
    <source>
        <dbReference type="Google" id="ProtNLM"/>
    </source>
</evidence>
<dbReference type="PANTHER" id="PTHR22684">
    <property type="entry name" value="NULP1-RELATED"/>
    <property type="match status" value="1"/>
</dbReference>
<dbReference type="PANTHER" id="PTHR22684:SF0">
    <property type="entry name" value="RIBOSOME QUALITY CONTROL COMPLEX SUBUNIT TCF25"/>
    <property type="match status" value="1"/>
</dbReference>
<feature type="compositionally biased region" description="Basic and acidic residues" evidence="1">
    <location>
        <begin position="10"/>
        <end position="20"/>
    </location>
</feature>
<accession>A0A7S4NR72</accession>